<evidence type="ECO:0000313" key="2">
    <source>
        <dbReference type="EMBL" id="CAF9905581.1"/>
    </source>
</evidence>
<evidence type="ECO:0000313" key="3">
    <source>
        <dbReference type="Proteomes" id="UP000664169"/>
    </source>
</evidence>
<dbReference type="AlphaFoldDB" id="A0A8H3EF03"/>
<sequence>MKELEQRRAFINTWRKVDKLHESQIVNYYKESMSLNPEHFATVLIYTRGNHAQLQGAQAPIAGAFCISTLRNFNDTSPLPYPFVPLDGNYRQDTNARHVIATTLVQNTSSLRSFWIPKPDSLALFSDSRSGMNTTEQFPTDFLAVQVPLYSNTAGMTVTCSVDARWVKATTYCDFSGDYSVSGLTTTHARLEDAALDTAGRPSNNGISPRVDLGVSWLNILTPVLGKTSNGSNTLQNPTGLNSLSKTLNTQVLNIPAASREGNLSYLAARVLEYFVPLLIVDGMAHLTTWDNVESSGFLTDKSTGDANLLMEKANYSLFKSHSSISTPLSTAMVWSITITGYAYAIDGIAYVVALVVVLMYVLFVLGYMCFLVSKKWHATAWSSIPKNIALSQKSPQSELLKNTFGGIDKRSTNQLLVKLRVPDVPLGDRESVHVLVSRASERLSIQRTARYHKIEQEKAYY</sequence>
<evidence type="ECO:0000256" key="1">
    <source>
        <dbReference type="SAM" id="Phobius"/>
    </source>
</evidence>
<feature type="transmembrane region" description="Helical" evidence="1">
    <location>
        <begin position="325"/>
        <end position="345"/>
    </location>
</feature>
<dbReference type="Proteomes" id="UP000664169">
    <property type="component" value="Unassembled WGS sequence"/>
</dbReference>
<organism evidence="2 3">
    <name type="scientific">Gomphillus americanus</name>
    <dbReference type="NCBI Taxonomy" id="1940652"/>
    <lineage>
        <taxon>Eukaryota</taxon>
        <taxon>Fungi</taxon>
        <taxon>Dikarya</taxon>
        <taxon>Ascomycota</taxon>
        <taxon>Pezizomycotina</taxon>
        <taxon>Lecanoromycetes</taxon>
        <taxon>OSLEUM clade</taxon>
        <taxon>Ostropomycetidae</taxon>
        <taxon>Ostropales</taxon>
        <taxon>Graphidaceae</taxon>
        <taxon>Gomphilloideae</taxon>
        <taxon>Gomphillus</taxon>
    </lineage>
</organism>
<feature type="transmembrane region" description="Helical" evidence="1">
    <location>
        <begin position="351"/>
        <end position="373"/>
    </location>
</feature>
<reference evidence="2" key="1">
    <citation type="submission" date="2021-03" db="EMBL/GenBank/DDBJ databases">
        <authorList>
            <person name="Tagirdzhanova G."/>
        </authorList>
    </citation>
    <scope>NUCLEOTIDE SEQUENCE</scope>
</reference>
<keyword evidence="1" id="KW-0812">Transmembrane</keyword>
<proteinExistence type="predicted"/>
<accession>A0A8H3EF03</accession>
<protein>
    <submittedName>
        <fullName evidence="2">Uncharacterized protein</fullName>
    </submittedName>
</protein>
<gene>
    <name evidence="2" type="ORF">GOMPHAMPRED_003271</name>
</gene>
<name>A0A8H3EF03_9LECA</name>
<keyword evidence="1" id="KW-1133">Transmembrane helix</keyword>
<keyword evidence="1" id="KW-0472">Membrane</keyword>
<comment type="caution">
    <text evidence="2">The sequence shown here is derived from an EMBL/GenBank/DDBJ whole genome shotgun (WGS) entry which is preliminary data.</text>
</comment>
<keyword evidence="3" id="KW-1185">Reference proteome</keyword>
<dbReference type="EMBL" id="CAJPDQ010000002">
    <property type="protein sequence ID" value="CAF9905581.1"/>
    <property type="molecule type" value="Genomic_DNA"/>
</dbReference>